<keyword evidence="3 7" id="KW-1133">Transmembrane helix</keyword>
<sequence length="853" mass="93847">MDSLPSTSDRLTVRRSLVRPKRQRITLCFGVSQIFLGLLIVAVSFAAFGLSTSNRVRNACPYWAGFSISFFTFLSAVCVILHLVATVLSGETGSLLKSFLMCMRHDVQNTCLCCDTTYECGLNYIHKAVLFEGVLNCDMVSSILKELMYTICVINVIACLLSFIATILGCANIVKRNSGRRFILGQFRPTSEHIDAASIGEVIDSVFTPPVPPPPYSPPEYGEISGDPIMVEAGVFVEEVGTDAANAHELPPPYCILDVSPDSAFEHLTSEASPMEPLQIEADETSGLESCQSPITPGENYCRIYVNPADMDSFTHESIRSGLMPQLYTTGTNARKQTFTECLPKKTLYSKKCGMEVCPLQRITTTVTVEAANPMYRLNNNSDMENNNLQLRHSSAGDSEKCLSIAKVRDSVTSSTLSNQTISEVGNITCSIGETVIDNYVTSNYSASNDSERESVCQTTVEIHSTHVSPCNIHVPLSVKTYNVKSSGRPSSSRSFHSISAPLSSDSDSYEDYIHETQSKSYPRTKKQRQREMHARRRRERRISESRLSSSSGNSECSHNSLCKKSCDKKQKGSVASFGIPKSHNSTDSVSFKSVDVSSPTRLSVTSNSSKSGNSLHSLSSTVHSNEALELHQEKHTDSDIESGKPQRPSSLEIKPVHNLPAPNVLNKVSPSSPNPPERMLVLPGQIHRRYAPLCKPPKLPERCACKASKKKTKPKQRPKSLADFKSFKDAKILVAKFIDQSNGTMSPAVKNVLENIQCMIKSDEKHLAEAIHSANVIGHYTRPVSQVTKLDGIPCENYDSKDSLYKSSTSLGSRYWNSCSELTALSDHTDDEITDQAEDFVKTLTICKETVL</sequence>
<protein>
    <submittedName>
        <fullName evidence="9">Uncharacterized protein LOC102807692</fullName>
    </submittedName>
</protein>
<comment type="subcellular location">
    <subcellularLocation>
        <location evidence="1">Membrane</location>
    </subcellularLocation>
</comment>
<feature type="compositionally biased region" description="Low complexity" evidence="6">
    <location>
        <begin position="586"/>
        <end position="620"/>
    </location>
</feature>
<evidence type="ECO:0000313" key="9">
    <source>
        <dbReference type="RefSeq" id="XP_006818204.1"/>
    </source>
</evidence>
<feature type="compositionally biased region" description="Basic and acidic residues" evidence="6">
    <location>
        <begin position="632"/>
        <end position="645"/>
    </location>
</feature>
<keyword evidence="8" id="KW-1185">Reference proteome</keyword>
<organism evidence="8 9">
    <name type="scientific">Saccoglossus kowalevskii</name>
    <name type="common">Acorn worm</name>
    <dbReference type="NCBI Taxonomy" id="10224"/>
    <lineage>
        <taxon>Eukaryota</taxon>
        <taxon>Metazoa</taxon>
        <taxon>Hemichordata</taxon>
        <taxon>Enteropneusta</taxon>
        <taxon>Harrimaniidae</taxon>
        <taxon>Saccoglossus</taxon>
    </lineage>
</organism>
<feature type="region of interest" description="Disordered" evidence="6">
    <location>
        <begin position="483"/>
        <end position="620"/>
    </location>
</feature>
<feature type="compositionally biased region" description="Low complexity" evidence="6">
    <location>
        <begin position="486"/>
        <end position="507"/>
    </location>
</feature>
<evidence type="ECO:0000256" key="3">
    <source>
        <dbReference type="ARBA" id="ARBA00022989"/>
    </source>
</evidence>
<evidence type="ECO:0000313" key="8">
    <source>
        <dbReference type="Proteomes" id="UP000694865"/>
    </source>
</evidence>
<feature type="transmembrane region" description="Helical" evidence="7">
    <location>
        <begin position="62"/>
        <end position="88"/>
    </location>
</feature>
<evidence type="ECO:0000256" key="1">
    <source>
        <dbReference type="ARBA" id="ARBA00004370"/>
    </source>
</evidence>
<proteinExistence type="inferred from homology"/>
<dbReference type="PANTHER" id="PTHR17615:SF9">
    <property type="entry name" value="PROTEIN FAM189A1"/>
    <property type="match status" value="1"/>
</dbReference>
<evidence type="ECO:0000256" key="4">
    <source>
        <dbReference type="ARBA" id="ARBA00023136"/>
    </source>
</evidence>
<dbReference type="Proteomes" id="UP000694865">
    <property type="component" value="Unplaced"/>
</dbReference>
<feature type="region of interest" description="Disordered" evidence="6">
    <location>
        <begin position="632"/>
        <end position="679"/>
    </location>
</feature>
<dbReference type="PANTHER" id="PTHR17615">
    <property type="entry name" value="PROTEIN FAM189A"/>
    <property type="match status" value="1"/>
</dbReference>
<evidence type="ECO:0000256" key="6">
    <source>
        <dbReference type="SAM" id="MobiDB-lite"/>
    </source>
</evidence>
<name>A0ABM0MDW3_SACKO</name>
<accession>A0ABM0MDW3</accession>
<dbReference type="GeneID" id="102807692"/>
<keyword evidence="4 7" id="KW-0472">Membrane</keyword>
<gene>
    <name evidence="9" type="primary">LOC102807692</name>
</gene>
<comment type="similarity">
    <text evidence="5">Belongs to the ENTREP family.</text>
</comment>
<feature type="compositionally biased region" description="Low complexity" evidence="6">
    <location>
        <begin position="546"/>
        <end position="558"/>
    </location>
</feature>
<reference evidence="9" key="1">
    <citation type="submission" date="2025-08" db="UniProtKB">
        <authorList>
            <consortium name="RefSeq"/>
        </authorList>
    </citation>
    <scope>IDENTIFICATION</scope>
    <source>
        <tissue evidence="9">Testes</tissue>
    </source>
</reference>
<feature type="transmembrane region" description="Helical" evidence="7">
    <location>
        <begin position="147"/>
        <end position="168"/>
    </location>
</feature>
<evidence type="ECO:0000256" key="2">
    <source>
        <dbReference type="ARBA" id="ARBA00022692"/>
    </source>
</evidence>
<evidence type="ECO:0000256" key="5">
    <source>
        <dbReference type="ARBA" id="ARBA00034309"/>
    </source>
</evidence>
<feature type="transmembrane region" description="Helical" evidence="7">
    <location>
        <begin position="25"/>
        <end position="50"/>
    </location>
</feature>
<dbReference type="RefSeq" id="XP_006818204.1">
    <property type="nucleotide sequence ID" value="XM_006818141.1"/>
</dbReference>
<feature type="compositionally biased region" description="Basic residues" evidence="6">
    <location>
        <begin position="523"/>
        <end position="541"/>
    </location>
</feature>
<keyword evidence="2 7" id="KW-0812">Transmembrane</keyword>
<evidence type="ECO:0000256" key="7">
    <source>
        <dbReference type="SAM" id="Phobius"/>
    </source>
</evidence>
<dbReference type="InterPro" id="IPR030431">
    <property type="entry name" value="ENTREP1-3"/>
</dbReference>